<feature type="domain" description="DUF5916" evidence="1">
    <location>
        <begin position="242"/>
        <end position="348"/>
    </location>
</feature>
<evidence type="ECO:0000313" key="3">
    <source>
        <dbReference type="Proteomes" id="UP001597460"/>
    </source>
</evidence>
<sequence length="746" mass="86264">MRNIALVLIMCVTTYGKECYSQSIQDIYRLSEEITLDGVLEEQAWQEISPFPMTQYEPVFEGGLSERTEIMVAYDDEYFYVAGRMFTEDVTIIAANSLYRDSYSGDDVFAVILDPFNDNQNALRFFTTPAGVRFDQTISNDANDIAGASAVNSSWNTFWDVATSQDEQGWYAEIRIPFSSIGFQSNEGTAEMGLIVYRWIAHHNERHTYPAIPPNWDRGEIKPSQAADIRLKNVDARRPVYFTPYVLTGYQQQNQLNSTGDSYEYENDFERNVGFDVKYNVTSNLTLDVTANTDFAQVEADEQQLNLSRFSITFPEKRQFFQQRSGLFTFNFGNTRLFYSRRIGLDNQGNQVPIYGGVRLTGRVDDWDIGVLNMQTASSEILPSENFGVIRLKKNVLNPGSYIGSIFTSRVGADGNSNYVFGLDGDFNISGDDFIEVKVSQSMDNQVAESERYNFTDNSIFRITWQRRASVGLFYRFFVNRTGSEFDPGIGFFRTINTSDYFYRIGYGWFSDENSIFKSHSINVGSFNIFENETFDLRSRFISPEWRSDFKDGSSFSLNARFNQEHLLPNEDFELLGQIYIPVDDYNFFDASVSYNTTDNKKLRNRFTLEYGEIFDGRRFLAKINPRWIANIHFELDGSYQITKLDFPDRFNRATTDFTVHLAQLRGQYAFNKKLSTSAFIQYSNVNELAGLNMRLRYYFREGQDLWVVYNETINTIRDQMNLGSPRLPFMENRAILLKYTHTFDM</sequence>
<evidence type="ECO:0000259" key="1">
    <source>
        <dbReference type="Pfam" id="PF19313"/>
    </source>
</evidence>
<reference evidence="3" key="1">
    <citation type="journal article" date="2019" name="Int. J. Syst. Evol. Microbiol.">
        <title>The Global Catalogue of Microorganisms (GCM) 10K type strain sequencing project: providing services to taxonomists for standard genome sequencing and annotation.</title>
        <authorList>
            <consortium name="The Broad Institute Genomics Platform"/>
            <consortium name="The Broad Institute Genome Sequencing Center for Infectious Disease"/>
            <person name="Wu L."/>
            <person name="Ma J."/>
        </authorList>
    </citation>
    <scope>NUCLEOTIDE SEQUENCE [LARGE SCALE GENOMIC DNA]</scope>
    <source>
        <strain evidence="3">KCTC 52042</strain>
    </source>
</reference>
<dbReference type="Proteomes" id="UP001597460">
    <property type="component" value="Unassembled WGS sequence"/>
</dbReference>
<comment type="caution">
    <text evidence="2">The sequence shown here is derived from an EMBL/GenBank/DDBJ whole genome shotgun (WGS) entry which is preliminary data.</text>
</comment>
<dbReference type="SUPFAM" id="SSF49344">
    <property type="entry name" value="CBD9-like"/>
    <property type="match status" value="1"/>
</dbReference>
<accession>A0ABW5JKV6</accession>
<keyword evidence="3" id="KW-1185">Reference proteome</keyword>
<dbReference type="Gene3D" id="2.60.40.1190">
    <property type="match status" value="1"/>
</dbReference>
<proteinExistence type="predicted"/>
<dbReference type="EMBL" id="JBHULI010000024">
    <property type="protein sequence ID" value="MFD2532681.1"/>
    <property type="molecule type" value="Genomic_DNA"/>
</dbReference>
<evidence type="ECO:0000313" key="2">
    <source>
        <dbReference type="EMBL" id="MFD2532681.1"/>
    </source>
</evidence>
<protein>
    <submittedName>
        <fullName evidence="2">DUF5916 domain-containing protein</fullName>
    </submittedName>
</protein>
<dbReference type="InterPro" id="IPR045670">
    <property type="entry name" value="DUF5916"/>
</dbReference>
<dbReference type="RefSeq" id="WP_390301537.1">
    <property type="nucleotide sequence ID" value="NZ_JBHULI010000024.1"/>
</dbReference>
<name>A0ABW5JKV6_9BACT</name>
<dbReference type="Pfam" id="PF19313">
    <property type="entry name" value="DUF5916"/>
    <property type="match status" value="1"/>
</dbReference>
<organism evidence="2 3">
    <name type="scientific">Gracilimonas halophila</name>
    <dbReference type="NCBI Taxonomy" id="1834464"/>
    <lineage>
        <taxon>Bacteria</taxon>
        <taxon>Pseudomonadati</taxon>
        <taxon>Balneolota</taxon>
        <taxon>Balneolia</taxon>
        <taxon>Balneolales</taxon>
        <taxon>Balneolaceae</taxon>
        <taxon>Gracilimonas</taxon>
    </lineage>
</organism>
<gene>
    <name evidence="2" type="ORF">ACFSVN_09515</name>
</gene>
<dbReference type="CDD" id="cd09618">
    <property type="entry name" value="CBM9_like_2"/>
    <property type="match status" value="1"/>
</dbReference>